<keyword evidence="10" id="KW-0472">Membrane</keyword>
<feature type="domain" description="Protein kinase" evidence="14">
    <location>
        <begin position="47"/>
        <end position="319"/>
    </location>
</feature>
<evidence type="ECO:0000256" key="2">
    <source>
        <dbReference type="ARBA" id="ARBA00022527"/>
    </source>
</evidence>
<comment type="similarity">
    <text evidence="13">Belongs to the protein kinase superfamily.</text>
</comment>
<dbReference type="InterPro" id="IPR017441">
    <property type="entry name" value="Protein_kinase_ATP_BS"/>
</dbReference>
<dbReference type="PANTHER" id="PTHR27003">
    <property type="entry name" value="OS07G0166700 PROTEIN"/>
    <property type="match status" value="1"/>
</dbReference>
<keyword evidence="7" id="KW-0418">Kinase</keyword>
<keyword evidence="3" id="KW-0808">Transferase</keyword>
<keyword evidence="5" id="KW-0732">Signal</keyword>
<keyword evidence="2 13" id="KW-0723">Serine/threonine-protein kinase</keyword>
<dbReference type="EMBL" id="VEPZ02000872">
    <property type="protein sequence ID" value="KAE8714235.1"/>
    <property type="molecule type" value="Genomic_DNA"/>
</dbReference>
<organism evidence="15 16">
    <name type="scientific">Hibiscus syriacus</name>
    <name type="common">Rose of Sharon</name>
    <dbReference type="NCBI Taxonomy" id="106335"/>
    <lineage>
        <taxon>Eukaryota</taxon>
        <taxon>Viridiplantae</taxon>
        <taxon>Streptophyta</taxon>
        <taxon>Embryophyta</taxon>
        <taxon>Tracheophyta</taxon>
        <taxon>Spermatophyta</taxon>
        <taxon>Magnoliopsida</taxon>
        <taxon>eudicotyledons</taxon>
        <taxon>Gunneridae</taxon>
        <taxon>Pentapetalae</taxon>
        <taxon>rosids</taxon>
        <taxon>malvids</taxon>
        <taxon>Malvales</taxon>
        <taxon>Malvaceae</taxon>
        <taxon>Malvoideae</taxon>
        <taxon>Hibiscus</taxon>
    </lineage>
</organism>
<dbReference type="GO" id="GO:0009506">
    <property type="term" value="C:plasmodesma"/>
    <property type="evidence" value="ECO:0007669"/>
    <property type="project" value="TreeGrafter"/>
</dbReference>
<evidence type="ECO:0000256" key="11">
    <source>
        <dbReference type="ARBA" id="ARBA00023180"/>
    </source>
</evidence>
<comment type="caution">
    <text evidence="15">The sequence shown here is derived from an EMBL/GenBank/DDBJ whole genome shotgun (WGS) entry which is preliminary data.</text>
</comment>
<dbReference type="Proteomes" id="UP000436088">
    <property type="component" value="Unassembled WGS sequence"/>
</dbReference>
<evidence type="ECO:0000256" key="7">
    <source>
        <dbReference type="ARBA" id="ARBA00022777"/>
    </source>
</evidence>
<keyword evidence="9" id="KW-1133">Transmembrane helix</keyword>
<keyword evidence="6 12" id="KW-0547">Nucleotide-binding</keyword>
<keyword evidence="11" id="KW-0325">Glycoprotein</keyword>
<comment type="subcellular location">
    <subcellularLocation>
        <location evidence="1">Membrane</location>
        <topology evidence="1">Single-pass membrane protein</topology>
    </subcellularLocation>
</comment>
<dbReference type="SMART" id="SM00220">
    <property type="entry name" value="S_TKc"/>
    <property type="match status" value="1"/>
</dbReference>
<dbReference type="GO" id="GO:0005886">
    <property type="term" value="C:plasma membrane"/>
    <property type="evidence" value="ECO:0007669"/>
    <property type="project" value="TreeGrafter"/>
</dbReference>
<proteinExistence type="inferred from homology"/>
<gene>
    <name evidence="15" type="ORF">F3Y22_tig00110198pilonHSYRG00048</name>
</gene>
<evidence type="ECO:0000256" key="9">
    <source>
        <dbReference type="ARBA" id="ARBA00022989"/>
    </source>
</evidence>
<dbReference type="GO" id="GO:0004714">
    <property type="term" value="F:transmembrane receptor protein tyrosine kinase activity"/>
    <property type="evidence" value="ECO:0007669"/>
    <property type="project" value="InterPro"/>
</dbReference>
<feature type="binding site" evidence="12">
    <location>
        <position position="75"/>
    </location>
    <ligand>
        <name>ATP</name>
        <dbReference type="ChEBI" id="CHEBI:30616"/>
    </ligand>
</feature>
<reference evidence="15" key="1">
    <citation type="submission" date="2019-09" db="EMBL/GenBank/DDBJ databases">
        <title>Draft genome information of white flower Hibiscus syriacus.</title>
        <authorList>
            <person name="Kim Y.-M."/>
        </authorList>
    </citation>
    <scope>NUCLEOTIDE SEQUENCE [LARGE SCALE GENOMIC DNA]</scope>
    <source>
        <strain evidence="15">YM2019G1</strain>
    </source>
</reference>
<dbReference type="PROSITE" id="PS00108">
    <property type="entry name" value="PROTEIN_KINASE_ST"/>
    <property type="match status" value="1"/>
</dbReference>
<dbReference type="InterPro" id="IPR008271">
    <property type="entry name" value="Ser/Thr_kinase_AS"/>
</dbReference>
<dbReference type="InterPro" id="IPR001245">
    <property type="entry name" value="Ser-Thr/Tyr_kinase_cat_dom"/>
</dbReference>
<keyword evidence="4" id="KW-0812">Transmembrane</keyword>
<evidence type="ECO:0000256" key="10">
    <source>
        <dbReference type="ARBA" id="ARBA00023136"/>
    </source>
</evidence>
<evidence type="ECO:0000256" key="13">
    <source>
        <dbReference type="RuleBase" id="RU000304"/>
    </source>
</evidence>
<dbReference type="PROSITE" id="PS50011">
    <property type="entry name" value="PROTEIN_KINASE_DOM"/>
    <property type="match status" value="1"/>
</dbReference>
<sequence length="377" mass="42067">MMVLVKPSICCQFMAVPVETNRAEKAAAAGLCRHFSLLDIKNGTKNFHESQVIGVGGFGNVYKGTIDGGTKVAIKRANPSSEQGLHEFQNEIEMLSKLRHWHLVSLIGFCEEAGEMILVYDYMANGTLREHLYQTDKPPLTWKQRLEICIGAASGLHYLHTGARYPIIHGDVKTTNILVDENWVTKVSDFGLSKTGSSLNQTHVSTMVKGSFGYLDPEYFRRQQLTEKSDVYSFGVVLFEVLCARPVLDSNLPREQVSLADYALHCQTKGTLHQIIDPHLEGKINQEYFKIFSDIAGKCLSDNGIDWPSIGDVLWNLEFCLQLQENPGRVELAQEKANDAYDIHAATISIYEQIANNEVESSTLSPIHSTFADPKGR</sequence>
<evidence type="ECO:0000259" key="14">
    <source>
        <dbReference type="PROSITE" id="PS50011"/>
    </source>
</evidence>
<dbReference type="CDD" id="cd14066">
    <property type="entry name" value="STKc_IRAK"/>
    <property type="match status" value="1"/>
</dbReference>
<dbReference type="FunFam" id="1.10.510.10:FF:000058">
    <property type="entry name" value="Receptor-like protein kinase FERONIA"/>
    <property type="match status" value="1"/>
</dbReference>
<evidence type="ECO:0000313" key="15">
    <source>
        <dbReference type="EMBL" id="KAE8714235.1"/>
    </source>
</evidence>
<accession>A0A6A3BEA9</accession>
<dbReference type="AlphaFoldDB" id="A0A6A3BEA9"/>
<dbReference type="Pfam" id="PF07714">
    <property type="entry name" value="PK_Tyr_Ser-Thr"/>
    <property type="match status" value="1"/>
</dbReference>
<keyword evidence="16" id="KW-1185">Reference proteome</keyword>
<dbReference type="SUPFAM" id="SSF56112">
    <property type="entry name" value="Protein kinase-like (PK-like)"/>
    <property type="match status" value="1"/>
</dbReference>
<dbReference type="InterPro" id="IPR011009">
    <property type="entry name" value="Kinase-like_dom_sf"/>
</dbReference>
<name>A0A6A3BEA9_HIBSY</name>
<dbReference type="PANTHER" id="PTHR27003:SF316">
    <property type="entry name" value="OS05G0280700 PROTEIN"/>
    <property type="match status" value="1"/>
</dbReference>
<evidence type="ECO:0000313" key="16">
    <source>
        <dbReference type="Proteomes" id="UP000436088"/>
    </source>
</evidence>
<dbReference type="FunFam" id="3.30.200.20:FF:000039">
    <property type="entry name" value="receptor-like protein kinase FERONIA"/>
    <property type="match status" value="1"/>
</dbReference>
<evidence type="ECO:0000256" key="4">
    <source>
        <dbReference type="ARBA" id="ARBA00022692"/>
    </source>
</evidence>
<evidence type="ECO:0000256" key="3">
    <source>
        <dbReference type="ARBA" id="ARBA00022679"/>
    </source>
</evidence>
<evidence type="ECO:0000256" key="8">
    <source>
        <dbReference type="ARBA" id="ARBA00022840"/>
    </source>
</evidence>
<keyword evidence="8 12" id="KW-0067">ATP-binding</keyword>
<dbReference type="InterPro" id="IPR000719">
    <property type="entry name" value="Prot_kinase_dom"/>
</dbReference>
<dbReference type="GO" id="GO:0005524">
    <property type="term" value="F:ATP binding"/>
    <property type="evidence" value="ECO:0007669"/>
    <property type="project" value="UniProtKB-UniRule"/>
</dbReference>
<evidence type="ECO:0000256" key="1">
    <source>
        <dbReference type="ARBA" id="ARBA00004167"/>
    </source>
</evidence>
<dbReference type="InterPro" id="IPR045272">
    <property type="entry name" value="ANXUR1/2-like"/>
</dbReference>
<evidence type="ECO:0000256" key="6">
    <source>
        <dbReference type="ARBA" id="ARBA00022741"/>
    </source>
</evidence>
<protein>
    <submittedName>
        <fullName evidence="15">Receptor-like protein kinase FERONIA</fullName>
    </submittedName>
</protein>
<evidence type="ECO:0000256" key="12">
    <source>
        <dbReference type="PROSITE-ProRule" id="PRU10141"/>
    </source>
</evidence>
<dbReference type="Gene3D" id="3.30.200.20">
    <property type="entry name" value="Phosphorylase Kinase, domain 1"/>
    <property type="match status" value="1"/>
</dbReference>
<dbReference type="PROSITE" id="PS00107">
    <property type="entry name" value="PROTEIN_KINASE_ATP"/>
    <property type="match status" value="1"/>
</dbReference>
<dbReference type="Gene3D" id="1.10.510.10">
    <property type="entry name" value="Transferase(Phosphotransferase) domain 1"/>
    <property type="match status" value="1"/>
</dbReference>
<dbReference type="GO" id="GO:0004674">
    <property type="term" value="F:protein serine/threonine kinase activity"/>
    <property type="evidence" value="ECO:0007669"/>
    <property type="project" value="UniProtKB-KW"/>
</dbReference>
<evidence type="ECO:0000256" key="5">
    <source>
        <dbReference type="ARBA" id="ARBA00022729"/>
    </source>
</evidence>